<dbReference type="RefSeq" id="WP_216924815.1">
    <property type="nucleotide sequence ID" value="NZ_JAHOPC010000005.1"/>
</dbReference>
<dbReference type="InterPro" id="IPR012912">
    <property type="entry name" value="Plasmid_pRiA4b_Orf3-like"/>
</dbReference>
<evidence type="ECO:0000313" key="3">
    <source>
        <dbReference type="Proteomes" id="UP000824166"/>
    </source>
</evidence>
<evidence type="ECO:0000313" key="2">
    <source>
        <dbReference type="EMBL" id="MBU8866657.1"/>
    </source>
</evidence>
<name>A0ABS6I5M4_9MICC</name>
<organism evidence="2 3">
    <name type="scientific">Paenarthrobacter aromaticivorans</name>
    <dbReference type="NCBI Taxonomy" id="2849150"/>
    <lineage>
        <taxon>Bacteria</taxon>
        <taxon>Bacillati</taxon>
        <taxon>Actinomycetota</taxon>
        <taxon>Actinomycetes</taxon>
        <taxon>Micrococcales</taxon>
        <taxon>Micrococcaceae</taxon>
        <taxon>Paenarthrobacter</taxon>
    </lineage>
</organism>
<accession>A0ABS6I5M4</accession>
<gene>
    <name evidence="2" type="ORF">KSW38_10190</name>
</gene>
<dbReference type="Pfam" id="PF07929">
    <property type="entry name" value="PRiA4_ORF3"/>
    <property type="match status" value="1"/>
</dbReference>
<feature type="domain" description="Plasmid pRiA4b Orf3-like" evidence="1">
    <location>
        <begin position="9"/>
        <end position="191"/>
    </location>
</feature>
<comment type="caution">
    <text evidence="2">The sequence shown here is derived from an EMBL/GenBank/DDBJ whole genome shotgun (WGS) entry which is preliminary data.</text>
</comment>
<dbReference type="EMBL" id="JAHOPC010000005">
    <property type="protein sequence ID" value="MBU8866657.1"/>
    <property type="molecule type" value="Genomic_DNA"/>
</dbReference>
<proteinExistence type="predicted"/>
<dbReference type="PANTHER" id="PTHR41878:SF1">
    <property type="entry name" value="TNPR PROTEIN"/>
    <property type="match status" value="1"/>
</dbReference>
<sequence>MESPTQVPAVELRISISETDPLIWRQLVLPESATVAELHSAIQCAFDWKNAHLYAVAGHDRYGKKRIITRVAEDDDPPVGAEEAAGVELHELFDSSQPGKSSLEYDYDFGDNWTHEIEVVGPAVVQESTITCTGGAMRGPIEDSGGVHGYANVVRVVGDPKHPEHAAAVEWFELVTQEKASKFDARAFDPDSVNGQLNRLAQRLWPGEVTPDEMEFVLGPALWFLKEAELDGFPLTSAGYLKPIVVKRAMTELGWHEVLHGSSSTEYNVAPVRIVREHLQEWKLLRKDKGKLVLTPAGRKLVNKPAMLWHYIADRLASPDGAGLDVVTQLKLHWELSGSRPPWNLSAQVVQLALNERGLRLMNGAAIPIEVARELEQDAHSAFLCLRLWGSEKWGQYERELSDAGIKFLLDVQRRLGDG</sequence>
<dbReference type="PANTHER" id="PTHR41878">
    <property type="entry name" value="LEXA REPRESSOR-RELATED"/>
    <property type="match status" value="1"/>
</dbReference>
<dbReference type="Proteomes" id="UP000824166">
    <property type="component" value="Unassembled WGS sequence"/>
</dbReference>
<evidence type="ECO:0000259" key="1">
    <source>
        <dbReference type="Pfam" id="PF07929"/>
    </source>
</evidence>
<keyword evidence="3" id="KW-1185">Reference proteome</keyword>
<protein>
    <submittedName>
        <fullName evidence="2">Plasmid pRiA4b ORF-3 family protein</fullName>
    </submittedName>
</protein>
<reference evidence="2 3" key="1">
    <citation type="submission" date="2021-06" db="EMBL/GenBank/DDBJ databases">
        <authorList>
            <person name="Jeong J.W."/>
        </authorList>
    </citation>
    <scope>NUCLEOTIDE SEQUENCE [LARGE SCALE GENOMIC DNA]</scope>
    <source>
        <strain evidence="2 3">MMS21-TAE1-1</strain>
    </source>
</reference>